<dbReference type="PANTHER" id="PTHR42957:SF1">
    <property type="entry name" value="HELICASE MJ1565-RELATED"/>
    <property type="match status" value="1"/>
</dbReference>
<dbReference type="Gene3D" id="3.40.50.300">
    <property type="entry name" value="P-loop containing nucleotide triphosphate hydrolases"/>
    <property type="match status" value="2"/>
</dbReference>
<organism evidence="2 3">
    <name type="scientific">Parageobacillus galactosidasius</name>
    <dbReference type="NCBI Taxonomy" id="883812"/>
    <lineage>
        <taxon>Bacteria</taxon>
        <taxon>Bacillati</taxon>
        <taxon>Bacillota</taxon>
        <taxon>Bacilli</taxon>
        <taxon>Bacillales</taxon>
        <taxon>Anoxybacillaceae</taxon>
        <taxon>Parageobacillus</taxon>
    </lineage>
</organism>
<gene>
    <name evidence="2" type="ORF">B9L23_11160</name>
</gene>
<dbReference type="AlphaFoldDB" id="A0A226QIP6"/>
<comment type="caution">
    <text evidence="2">The sequence shown here is derived from an EMBL/GenBank/DDBJ whole genome shotgun (WGS) entry which is preliminary data.</text>
</comment>
<dbReference type="InterPro" id="IPR027417">
    <property type="entry name" value="P-loop_NTPase"/>
</dbReference>
<evidence type="ECO:0000313" key="3">
    <source>
        <dbReference type="Proteomes" id="UP000198394"/>
    </source>
</evidence>
<evidence type="ECO:0000313" key="2">
    <source>
        <dbReference type="EMBL" id="OXB91854.1"/>
    </source>
</evidence>
<dbReference type="EMBL" id="NDYL01000002">
    <property type="protein sequence ID" value="OXB91854.1"/>
    <property type="molecule type" value="Genomic_DNA"/>
</dbReference>
<dbReference type="Proteomes" id="UP000198394">
    <property type="component" value="Unassembled WGS sequence"/>
</dbReference>
<dbReference type="Pfam" id="PF01935">
    <property type="entry name" value="DUF87"/>
    <property type="match status" value="1"/>
</dbReference>
<accession>A0A226QIP6</accession>
<dbReference type="InterPro" id="IPR002789">
    <property type="entry name" value="HerA_central"/>
</dbReference>
<dbReference type="InterPro" id="IPR008571">
    <property type="entry name" value="HerA-like"/>
</dbReference>
<evidence type="ECO:0000259" key="1">
    <source>
        <dbReference type="Pfam" id="PF01935"/>
    </source>
</evidence>
<proteinExistence type="predicted"/>
<reference evidence="2 3" key="1">
    <citation type="submission" date="2017-04" db="EMBL/GenBank/DDBJ databases">
        <title>The genome sequence of Parageobacillus galactosidasius DSM 18751.</title>
        <authorList>
            <person name="Ramaloko W.T."/>
            <person name="Koen N."/>
            <person name="Polliack S."/>
            <person name="Aliyu H."/>
            <person name="Lebre P."/>
            <person name="Mohr T."/>
            <person name="Oswald F."/>
            <person name="Zwick M."/>
            <person name="Neumann A."/>
            <person name="Syldatk C."/>
            <person name="Cowan D."/>
            <person name="De Maayer P."/>
        </authorList>
    </citation>
    <scope>NUCLEOTIDE SEQUENCE [LARGE SCALE GENOMIC DNA]</scope>
    <source>
        <strain evidence="2 3">DSM 18751</strain>
    </source>
</reference>
<dbReference type="RefSeq" id="WP_089097671.1">
    <property type="nucleotide sequence ID" value="NZ_NDYL01000002.1"/>
</dbReference>
<name>A0A226QIP6_9BACL</name>
<dbReference type="SUPFAM" id="SSF52540">
    <property type="entry name" value="P-loop containing nucleoside triphosphate hydrolases"/>
    <property type="match status" value="1"/>
</dbReference>
<sequence>MSLVNNLLTKDLLVKLVQKENFIGWVYSIDYDYAYIMTNDLWKANALAVPHNCFLVAATFDPEKFSTVSIEEQEVILLRVVGSSKLPQDDDLIRTKIDYFQQQQSAFHNINSSDMDDITLSQLQFGGLQCKVLGTFYKRDGELYLGSDLESFATAARLNVYRPRREALEIIVNYVDPLRKKKVAEEAKDLGIEREIKPFKIGTVRYTSTDRLHRKDEEEKVPVYIQPSDFLARRTAVLGMTRTGKSNMIKQTVSVVKRVSDGSGINIGQIIYDTNGEYANANQQDKGSIADVYKDDVIRYRMIQTPGFKELRNNFYTQLSEGFSIIQQTIRENISNPSGDIQTFLNTSFDEPDKAEKSSHNRWKVKVAIYRTMLNKAGFEGGENFKVKIPVNQEVINAVNQVAEEDDVELQDPRSGISLTEAELWFTYARKANKRSKLLSSSKKPWLDDEAVAMLNMLVNKNDNDSYINGYKVLVTAKKYHSPHRNSEVSEEIYEYLKQGKIVILDLSVGNPTLREAISKQIAQYIFEQSMNIFINGGTPPNIVAYIEEAHNLIGKDMDLTETWPRIAKEGAKYKIALVYATQEVSSVHPNILANTENWFVSHLNNQKEVKELSKFYDFEDFSRSLIRAQDVGFVRMKTLSSPYVVPVQIDKFDPELEKGKLNKLS</sequence>
<protein>
    <recommendedName>
        <fullName evidence="1">Helicase HerA central domain-containing protein</fullName>
    </recommendedName>
</protein>
<dbReference type="PANTHER" id="PTHR42957">
    <property type="entry name" value="HELICASE MJ1565-RELATED"/>
    <property type="match status" value="1"/>
</dbReference>
<feature type="domain" description="Helicase HerA central" evidence="1">
    <location>
        <begin position="218"/>
        <end position="378"/>
    </location>
</feature>
<keyword evidence="3" id="KW-1185">Reference proteome</keyword>